<dbReference type="AlphaFoldDB" id="A0A7D9LGJ0"/>
<keyword evidence="2" id="KW-1185">Reference proteome</keyword>
<reference evidence="1" key="1">
    <citation type="submission" date="2020-04" db="EMBL/GenBank/DDBJ databases">
        <authorList>
            <person name="Alioto T."/>
            <person name="Alioto T."/>
            <person name="Gomez Garrido J."/>
        </authorList>
    </citation>
    <scope>NUCLEOTIDE SEQUENCE</scope>
    <source>
        <strain evidence="1">A484AB</strain>
    </source>
</reference>
<gene>
    <name evidence="1" type="ORF">PACLA_8A039930</name>
</gene>
<dbReference type="Proteomes" id="UP001152795">
    <property type="component" value="Unassembled WGS sequence"/>
</dbReference>
<dbReference type="EMBL" id="CACRXK020018373">
    <property type="protein sequence ID" value="CAB4032402.1"/>
    <property type="molecule type" value="Genomic_DNA"/>
</dbReference>
<proteinExistence type="predicted"/>
<comment type="caution">
    <text evidence="1">The sequence shown here is derived from an EMBL/GenBank/DDBJ whole genome shotgun (WGS) entry which is preliminary data.</text>
</comment>
<name>A0A7D9LGJ0_PARCT</name>
<accession>A0A7D9LGJ0</accession>
<sequence length="200" mass="22042">MASRVLDPLGPLYHLWQSAISAEAEGTAMIGNAFHCALVDRRKSLLTKVSPDCLDLVDDPELFTPGNSDLFGKRFKKAIFKDLKLTTNHLSLFIKNKPFKPFHLQQPGKGHRVTIPALGTIAGTKRASIAGGSLNAEENPTFFKSKENSTNRYCSKYKTINRKTNGSEIGSSSSIFNFQSFKSQFSVSCLPCFGYEIDVA</sequence>
<organism evidence="1 2">
    <name type="scientific">Paramuricea clavata</name>
    <name type="common">Red gorgonian</name>
    <name type="synonym">Violescent sea-whip</name>
    <dbReference type="NCBI Taxonomy" id="317549"/>
    <lineage>
        <taxon>Eukaryota</taxon>
        <taxon>Metazoa</taxon>
        <taxon>Cnidaria</taxon>
        <taxon>Anthozoa</taxon>
        <taxon>Octocorallia</taxon>
        <taxon>Malacalcyonacea</taxon>
        <taxon>Plexauridae</taxon>
        <taxon>Paramuricea</taxon>
    </lineage>
</organism>
<evidence type="ECO:0000313" key="2">
    <source>
        <dbReference type="Proteomes" id="UP001152795"/>
    </source>
</evidence>
<evidence type="ECO:0000313" key="1">
    <source>
        <dbReference type="EMBL" id="CAB4032402.1"/>
    </source>
</evidence>
<protein>
    <submittedName>
        <fullName evidence="1">Uncharacterized protein</fullName>
    </submittedName>
</protein>